<dbReference type="AlphaFoldDB" id="A0A3N2PVW5"/>
<dbReference type="GeneID" id="39578331"/>
<dbReference type="Proteomes" id="UP000272025">
    <property type="component" value="Unassembled WGS sequence"/>
</dbReference>
<reference evidence="1 2" key="1">
    <citation type="journal article" date="2018" name="Mol. Ecol.">
        <title>The obligate alkalophilic soda-lake fungus Sodiomyces alkalinus has shifted to a protein diet.</title>
        <authorList>
            <person name="Grum-Grzhimaylo A.A."/>
            <person name="Falkoski D.L."/>
            <person name="van den Heuvel J."/>
            <person name="Valero-Jimenez C.A."/>
            <person name="Min B."/>
            <person name="Choi I.G."/>
            <person name="Lipzen A."/>
            <person name="Daum C.G."/>
            <person name="Aanen D.K."/>
            <person name="Tsang A."/>
            <person name="Henrissat B."/>
            <person name="Bilanenko E.N."/>
            <person name="de Vries R.P."/>
            <person name="van Kan J.A.L."/>
            <person name="Grigoriev I.V."/>
            <person name="Debets A.J.M."/>
        </authorList>
    </citation>
    <scope>NUCLEOTIDE SEQUENCE [LARGE SCALE GENOMIC DNA]</scope>
    <source>
        <strain evidence="1 2">F11</strain>
    </source>
</reference>
<dbReference type="STRING" id="1314773.A0A3N2PVW5"/>
<gene>
    <name evidence="1" type="ORF">SODALDRAFT_324078</name>
</gene>
<dbReference type="EMBL" id="ML119055">
    <property type="protein sequence ID" value="ROT38641.1"/>
    <property type="molecule type" value="Genomic_DNA"/>
</dbReference>
<evidence type="ECO:0000313" key="1">
    <source>
        <dbReference type="EMBL" id="ROT38641.1"/>
    </source>
</evidence>
<protein>
    <submittedName>
        <fullName evidence="1">Uncharacterized protein</fullName>
    </submittedName>
</protein>
<name>A0A3N2PVW5_SODAK</name>
<dbReference type="RefSeq" id="XP_028466447.1">
    <property type="nucleotide sequence ID" value="XM_028609853.1"/>
</dbReference>
<keyword evidence="2" id="KW-1185">Reference proteome</keyword>
<evidence type="ECO:0000313" key="2">
    <source>
        <dbReference type="Proteomes" id="UP000272025"/>
    </source>
</evidence>
<proteinExistence type="predicted"/>
<sequence>MSSTDDDSCIATYTPSRTRQRIRKPAPVLEVPHIEENADERKRVLNVLAQRTYPQRPEAARDPLALYNLAYDMGDAAEGVLIWGSDPYDVAGWEVGQVFFERWWFILDRGVVEQNAELAGRTAGGGLGVTDTDSALSCKRIEMGLCEATRREKSDTVYNAVVIISTSGRLLLLSDSYFQLDPSTTDFGIYRQKFPLEIRTIVTTWENINFFERGSRAHPKPRPVQVT</sequence>
<accession>A0A3N2PVW5</accession>
<organism evidence="1 2">
    <name type="scientific">Sodiomyces alkalinus (strain CBS 110278 / VKM F-3762 / F11)</name>
    <name type="common">Alkaliphilic filamentous fungus</name>
    <dbReference type="NCBI Taxonomy" id="1314773"/>
    <lineage>
        <taxon>Eukaryota</taxon>
        <taxon>Fungi</taxon>
        <taxon>Dikarya</taxon>
        <taxon>Ascomycota</taxon>
        <taxon>Pezizomycotina</taxon>
        <taxon>Sordariomycetes</taxon>
        <taxon>Hypocreomycetidae</taxon>
        <taxon>Glomerellales</taxon>
        <taxon>Plectosphaerellaceae</taxon>
        <taxon>Sodiomyces</taxon>
    </lineage>
</organism>
<dbReference type="OrthoDB" id="2245989at2759"/>